<dbReference type="InterPro" id="IPR040085">
    <property type="entry name" value="MJ0674-like"/>
</dbReference>
<dbReference type="EMBL" id="BARS01018511">
    <property type="protein sequence ID" value="GAF95322.1"/>
    <property type="molecule type" value="Genomic_DNA"/>
</dbReference>
<proteinExistence type="predicted"/>
<sequence>MAASTWPCYLSLSEEEWQARIEESRALLRSPCRVCPRYCNVDRTDRESKKVGFCRVKDMALVSSCGPHLGEEDPLRGTRGSGTIFLASCNLSCVFCQNWEISQLRLGHEVTDQELATM</sequence>
<gene>
    <name evidence="1" type="ORF">S01H1_30121</name>
</gene>
<dbReference type="InterPro" id="IPR013785">
    <property type="entry name" value="Aldolase_TIM"/>
</dbReference>
<dbReference type="PANTHER" id="PTHR43075">
    <property type="entry name" value="FORMATE LYASE ACTIVATING ENZYME, PUTATIVE (AFU_ORTHOLOGUE AFUA_2G15630)-RELATED"/>
    <property type="match status" value="1"/>
</dbReference>
<dbReference type="Gene3D" id="3.20.20.70">
    <property type="entry name" value="Aldolase class I"/>
    <property type="match status" value="1"/>
</dbReference>
<name>X0U4K4_9ZZZZ</name>
<feature type="non-terminal residue" evidence="1">
    <location>
        <position position="118"/>
    </location>
</feature>
<comment type="caution">
    <text evidence="1">The sequence shown here is derived from an EMBL/GenBank/DDBJ whole genome shotgun (WGS) entry which is preliminary data.</text>
</comment>
<reference evidence="1" key="1">
    <citation type="journal article" date="2014" name="Front. Microbiol.">
        <title>High frequency of phylogenetically diverse reductive dehalogenase-homologous genes in deep subseafloor sedimentary metagenomes.</title>
        <authorList>
            <person name="Kawai M."/>
            <person name="Futagami T."/>
            <person name="Toyoda A."/>
            <person name="Takaki Y."/>
            <person name="Nishi S."/>
            <person name="Hori S."/>
            <person name="Arai W."/>
            <person name="Tsubouchi T."/>
            <person name="Morono Y."/>
            <person name="Uchiyama I."/>
            <person name="Ito T."/>
            <person name="Fujiyama A."/>
            <person name="Inagaki F."/>
            <person name="Takami H."/>
        </authorList>
    </citation>
    <scope>NUCLEOTIDE SEQUENCE</scope>
    <source>
        <strain evidence="1">Expedition CK06-06</strain>
    </source>
</reference>
<dbReference type="AlphaFoldDB" id="X0U4K4"/>
<dbReference type="PANTHER" id="PTHR43075:SF1">
    <property type="entry name" value="FORMATE LYASE ACTIVATING ENZYME, PUTATIVE (AFU_ORTHOLOGUE AFUA_2G15630)-RELATED"/>
    <property type="match status" value="1"/>
</dbReference>
<evidence type="ECO:0008006" key="2">
    <source>
        <dbReference type="Google" id="ProtNLM"/>
    </source>
</evidence>
<evidence type="ECO:0000313" key="1">
    <source>
        <dbReference type="EMBL" id="GAF95322.1"/>
    </source>
</evidence>
<protein>
    <recommendedName>
        <fullName evidence="2">Radical SAM core domain-containing protein</fullName>
    </recommendedName>
</protein>
<accession>X0U4K4</accession>
<organism evidence="1">
    <name type="scientific">marine sediment metagenome</name>
    <dbReference type="NCBI Taxonomy" id="412755"/>
    <lineage>
        <taxon>unclassified sequences</taxon>
        <taxon>metagenomes</taxon>
        <taxon>ecological metagenomes</taxon>
    </lineage>
</organism>